<name>A0A699XDK6_TANCI</name>
<feature type="non-terminal residue" evidence="2">
    <location>
        <position position="1"/>
    </location>
</feature>
<sequence>IVNTEFTDVAQVANAGRNIDLFCKRGGSNNKRNRDGDRIQPATRNNNQKGYDQMRSDEHDYDRQNNNQRDFGQTGND</sequence>
<dbReference type="EMBL" id="BKCJ011847098">
    <property type="protein sequence ID" value="GFD57975.1"/>
    <property type="molecule type" value="Genomic_DNA"/>
</dbReference>
<feature type="compositionally biased region" description="Polar residues" evidence="1">
    <location>
        <begin position="64"/>
        <end position="77"/>
    </location>
</feature>
<protein>
    <submittedName>
        <fullName evidence="2">Zinc finger, CCHC-type, retrotransposon Gag domain protein</fullName>
    </submittedName>
</protein>
<proteinExistence type="predicted"/>
<comment type="caution">
    <text evidence="2">The sequence shown here is derived from an EMBL/GenBank/DDBJ whole genome shotgun (WGS) entry which is preliminary data.</text>
</comment>
<evidence type="ECO:0000256" key="1">
    <source>
        <dbReference type="SAM" id="MobiDB-lite"/>
    </source>
</evidence>
<dbReference type="AlphaFoldDB" id="A0A699XDK6"/>
<evidence type="ECO:0000313" key="2">
    <source>
        <dbReference type="EMBL" id="GFD57975.1"/>
    </source>
</evidence>
<reference evidence="2" key="1">
    <citation type="journal article" date="2019" name="Sci. Rep.">
        <title>Draft genome of Tanacetum cinerariifolium, the natural source of mosquito coil.</title>
        <authorList>
            <person name="Yamashiro T."/>
            <person name="Shiraishi A."/>
            <person name="Satake H."/>
            <person name="Nakayama K."/>
        </authorList>
    </citation>
    <scope>NUCLEOTIDE SEQUENCE</scope>
</reference>
<feature type="region of interest" description="Disordered" evidence="1">
    <location>
        <begin position="21"/>
        <end position="77"/>
    </location>
</feature>
<accession>A0A699XDK6</accession>
<gene>
    <name evidence="2" type="ORF">Tci_929944</name>
</gene>
<feature type="compositionally biased region" description="Basic and acidic residues" evidence="1">
    <location>
        <begin position="52"/>
        <end position="63"/>
    </location>
</feature>
<organism evidence="2">
    <name type="scientific">Tanacetum cinerariifolium</name>
    <name type="common">Dalmatian daisy</name>
    <name type="synonym">Chrysanthemum cinerariifolium</name>
    <dbReference type="NCBI Taxonomy" id="118510"/>
    <lineage>
        <taxon>Eukaryota</taxon>
        <taxon>Viridiplantae</taxon>
        <taxon>Streptophyta</taxon>
        <taxon>Embryophyta</taxon>
        <taxon>Tracheophyta</taxon>
        <taxon>Spermatophyta</taxon>
        <taxon>Magnoliopsida</taxon>
        <taxon>eudicotyledons</taxon>
        <taxon>Gunneridae</taxon>
        <taxon>Pentapetalae</taxon>
        <taxon>asterids</taxon>
        <taxon>campanulids</taxon>
        <taxon>Asterales</taxon>
        <taxon>Asteraceae</taxon>
        <taxon>Asteroideae</taxon>
        <taxon>Anthemideae</taxon>
        <taxon>Anthemidinae</taxon>
        <taxon>Tanacetum</taxon>
    </lineage>
</organism>
<feature type="non-terminal residue" evidence="2">
    <location>
        <position position="77"/>
    </location>
</feature>